<dbReference type="AlphaFoldDB" id="A0A210PXL4"/>
<evidence type="ECO:0000313" key="9">
    <source>
        <dbReference type="Proteomes" id="UP000242188"/>
    </source>
</evidence>
<dbReference type="Pfam" id="PF23142">
    <property type="entry name" value="PH_PLEKHM2"/>
    <property type="match status" value="1"/>
</dbReference>
<dbReference type="GO" id="GO:0010008">
    <property type="term" value="C:endosome membrane"/>
    <property type="evidence" value="ECO:0007669"/>
    <property type="project" value="TreeGrafter"/>
</dbReference>
<gene>
    <name evidence="8" type="ORF">KP79_PYT21410</name>
</gene>
<dbReference type="Gene3D" id="1.20.58.900">
    <property type="match status" value="1"/>
</dbReference>
<evidence type="ECO:0000256" key="4">
    <source>
        <dbReference type="ARBA" id="ARBA00023228"/>
    </source>
</evidence>
<evidence type="ECO:0000259" key="6">
    <source>
        <dbReference type="PROSITE" id="PS50003"/>
    </source>
</evidence>
<dbReference type="Gene3D" id="2.30.29.30">
    <property type="entry name" value="Pleckstrin-homology domain (PH domain)/Phosphotyrosine-binding domain (PTB)"/>
    <property type="match status" value="1"/>
</dbReference>
<dbReference type="GO" id="GO:0032880">
    <property type="term" value="P:regulation of protein localization"/>
    <property type="evidence" value="ECO:0007669"/>
    <property type="project" value="TreeGrafter"/>
</dbReference>
<comment type="subcellular location">
    <subcellularLocation>
        <location evidence="1">Cytoplasm</location>
    </subcellularLocation>
    <subcellularLocation>
        <location evidence="2">Lysosome membrane</location>
    </subcellularLocation>
</comment>
<comment type="caution">
    <text evidence="8">The sequence shown here is derived from an EMBL/GenBank/DDBJ whole genome shotgun (WGS) entry which is preliminary data.</text>
</comment>
<dbReference type="PROSITE" id="PS50003">
    <property type="entry name" value="PH_DOMAIN"/>
    <property type="match status" value="1"/>
</dbReference>
<dbReference type="InterPro" id="IPR004012">
    <property type="entry name" value="Run_dom"/>
</dbReference>
<feature type="region of interest" description="Disordered" evidence="5">
    <location>
        <begin position="224"/>
        <end position="250"/>
    </location>
</feature>
<feature type="domain" description="PH" evidence="6">
    <location>
        <begin position="779"/>
        <end position="898"/>
    </location>
</feature>
<dbReference type="SMART" id="SM00593">
    <property type="entry name" value="RUN"/>
    <property type="match status" value="1"/>
</dbReference>
<dbReference type="GO" id="GO:0019894">
    <property type="term" value="F:kinesin binding"/>
    <property type="evidence" value="ECO:0007669"/>
    <property type="project" value="TreeGrafter"/>
</dbReference>
<dbReference type="STRING" id="6573.A0A210PXL4"/>
<sequence>MASAPERLRLKDRIVASVATSVKSIQEYQVACGCGDDPVTLTNTDRPCQRLTENFDHVFLHGLRHINYGYWKVVKEFTRKDAVKEICRLRNITTDLGRGRAWLMMTLNECVLESYIRCYLDNKKLVKKHYVREAFVLDEQRMNVLLTLTSGLEYAIFHLDYDVPYLDLGTYPPGSRSRTSSANSALQDDDHASLCSMDSITSTRGRNMSFTAAVEYTGKSCNAIDTQSQNSEDTGQSKGGSVDSGILVSDRDNHVDYKRSSFPRGHDRELSLEEQEEEFKVIRVSSSRKKKKSVKKGHAKVHREEVLQEDVSVLACPDTIQHQNSCLSQEPSLSDILDFDDRDYSELPDRSPGDGMESSQESLNANLLHRGNDKTKVMENYNIAFVDMSKEDLDYNIYKHTPIQNSQSDYFNVYKDSQNTHSESIEHEALDLAATSKSGESISAVVSSVNDLPVKNDIGEEKGKTVASKSELGVIDEKCSQPLEGTSQACDNTDGTEDVSVNVDNTSDVDLNEHIDKTPEILTCGNVTTSSPDKTDIVGKSAINSSSSNQKSATSEMQDRVNDMINQTNTHLGRHMFEEEPEDTDIENGNVLEEEEKTVAGEVRLNNNTKLYLMLDVFDDTDEEFIKAFASRTGHTEGEAKTVFLLVTNRALHLLSQAQSDHRFVKDSSIPYQQLDYISLSLSDQVIQIVCLNRRKQFWITTGSQLVTRSIVGCLSQAIDKGGFDIPKISVLTDATTQKIALRKYAAQECKCETSAVEICCYSLVHWDDPTAKGDNSDSTYKEGHLLYKMNEVGASLGSTLLSTVQDPAALIYGTSWKPAYVVLKDGMLCVYSSKAVSKPLHFVQLGGDDCIGCRHASNTDRDHCIQVIMASGTTWHIALATDVEANQWLQSLCRAVAQGLEKTPLTVNCLPCCLVLTPQKLLMCHEDVQTSFFRTLGSANLLDITNVLTDPAVSNYCVLEFESHDQGVSADQWVLYFNDGSETQRFMQALSSAWSIHYKVGVPDMTITDVSLQKNCRDMVTRLGSSLEVRQ</sequence>
<dbReference type="InterPro" id="IPR037213">
    <property type="entry name" value="Run_dom_sf"/>
</dbReference>
<dbReference type="InterPro" id="IPR011993">
    <property type="entry name" value="PH-like_dom_sf"/>
</dbReference>
<evidence type="ECO:0000256" key="1">
    <source>
        <dbReference type="ARBA" id="ARBA00004496"/>
    </source>
</evidence>
<dbReference type="GO" id="GO:0005765">
    <property type="term" value="C:lysosomal membrane"/>
    <property type="evidence" value="ECO:0007669"/>
    <property type="project" value="UniProtKB-SubCell"/>
</dbReference>
<organism evidence="8 9">
    <name type="scientific">Mizuhopecten yessoensis</name>
    <name type="common">Japanese scallop</name>
    <name type="synonym">Patinopecten yessoensis</name>
    <dbReference type="NCBI Taxonomy" id="6573"/>
    <lineage>
        <taxon>Eukaryota</taxon>
        <taxon>Metazoa</taxon>
        <taxon>Spiralia</taxon>
        <taxon>Lophotrochozoa</taxon>
        <taxon>Mollusca</taxon>
        <taxon>Bivalvia</taxon>
        <taxon>Autobranchia</taxon>
        <taxon>Pteriomorphia</taxon>
        <taxon>Pectinida</taxon>
        <taxon>Pectinoidea</taxon>
        <taxon>Pectinidae</taxon>
        <taxon>Mizuhopecten</taxon>
    </lineage>
</organism>
<dbReference type="FunFam" id="1.20.58.900:FF:000004">
    <property type="entry name" value="pleckstrin homology domain-containing family M member 2 isoform X2"/>
    <property type="match status" value="1"/>
</dbReference>
<reference evidence="8 9" key="1">
    <citation type="journal article" date="2017" name="Nat. Ecol. Evol.">
        <title>Scallop genome provides insights into evolution of bilaterian karyotype and development.</title>
        <authorList>
            <person name="Wang S."/>
            <person name="Zhang J."/>
            <person name="Jiao W."/>
            <person name="Li J."/>
            <person name="Xun X."/>
            <person name="Sun Y."/>
            <person name="Guo X."/>
            <person name="Huan P."/>
            <person name="Dong B."/>
            <person name="Zhang L."/>
            <person name="Hu X."/>
            <person name="Sun X."/>
            <person name="Wang J."/>
            <person name="Zhao C."/>
            <person name="Wang Y."/>
            <person name="Wang D."/>
            <person name="Huang X."/>
            <person name="Wang R."/>
            <person name="Lv J."/>
            <person name="Li Y."/>
            <person name="Zhang Z."/>
            <person name="Liu B."/>
            <person name="Lu W."/>
            <person name="Hui Y."/>
            <person name="Liang J."/>
            <person name="Zhou Z."/>
            <person name="Hou R."/>
            <person name="Li X."/>
            <person name="Liu Y."/>
            <person name="Li H."/>
            <person name="Ning X."/>
            <person name="Lin Y."/>
            <person name="Zhao L."/>
            <person name="Xing Q."/>
            <person name="Dou J."/>
            <person name="Li Y."/>
            <person name="Mao J."/>
            <person name="Guo H."/>
            <person name="Dou H."/>
            <person name="Li T."/>
            <person name="Mu C."/>
            <person name="Jiang W."/>
            <person name="Fu Q."/>
            <person name="Fu X."/>
            <person name="Miao Y."/>
            <person name="Liu J."/>
            <person name="Yu Q."/>
            <person name="Li R."/>
            <person name="Liao H."/>
            <person name="Li X."/>
            <person name="Kong Y."/>
            <person name="Jiang Z."/>
            <person name="Chourrout D."/>
            <person name="Li R."/>
            <person name="Bao Z."/>
        </authorList>
    </citation>
    <scope>NUCLEOTIDE SEQUENCE [LARGE SCALE GENOMIC DNA]</scope>
    <source>
        <strain evidence="8 9">PY_sf001</strain>
    </source>
</reference>
<dbReference type="InterPro" id="IPR001849">
    <property type="entry name" value="PH_domain"/>
</dbReference>
<protein>
    <submittedName>
        <fullName evidence="8">Pleckstrin homology domain-containing family M member 2</fullName>
    </submittedName>
</protein>
<keyword evidence="4" id="KW-0458">Lysosome</keyword>
<dbReference type="InterPro" id="IPR047327">
    <property type="entry name" value="RUN_PLEKHM2"/>
</dbReference>
<evidence type="ECO:0000256" key="5">
    <source>
        <dbReference type="SAM" id="MobiDB-lite"/>
    </source>
</evidence>
<evidence type="ECO:0000313" key="8">
    <source>
        <dbReference type="EMBL" id="OWF41230.1"/>
    </source>
</evidence>
<dbReference type="SUPFAM" id="SSF140741">
    <property type="entry name" value="RUN domain-like"/>
    <property type="match status" value="1"/>
</dbReference>
<dbReference type="InterPro" id="IPR053015">
    <property type="entry name" value="PH_domain-containing_M2"/>
</dbReference>
<dbReference type="PANTHER" id="PTHR46556:SF1">
    <property type="entry name" value="PLECKSTRIN HOMOLOGY DOMAIN-CONTAINING FAMILY M MEMBER 2"/>
    <property type="match status" value="1"/>
</dbReference>
<dbReference type="SMART" id="SM00233">
    <property type="entry name" value="PH"/>
    <property type="match status" value="1"/>
</dbReference>
<dbReference type="PANTHER" id="PTHR46556">
    <property type="entry name" value="PLECKSTRIN HOMOLOGY DOMAIN-CONTAINING FAMILY M MEMBER 2"/>
    <property type="match status" value="1"/>
</dbReference>
<evidence type="ECO:0000259" key="7">
    <source>
        <dbReference type="PROSITE" id="PS50826"/>
    </source>
</evidence>
<keyword evidence="9" id="KW-1185">Reference proteome</keyword>
<dbReference type="CDD" id="cd17680">
    <property type="entry name" value="RUN_PLEKHM2"/>
    <property type="match status" value="1"/>
</dbReference>
<proteinExistence type="predicted"/>
<dbReference type="EMBL" id="NEDP02005415">
    <property type="protein sequence ID" value="OWF41230.1"/>
    <property type="molecule type" value="Genomic_DNA"/>
</dbReference>
<name>A0A210PXL4_MIZYE</name>
<feature type="domain" description="RUN" evidence="7">
    <location>
        <begin position="42"/>
        <end position="164"/>
    </location>
</feature>
<dbReference type="Pfam" id="PF02759">
    <property type="entry name" value="RUN"/>
    <property type="match status" value="1"/>
</dbReference>
<keyword evidence="3" id="KW-0963">Cytoplasm</keyword>
<evidence type="ECO:0000256" key="3">
    <source>
        <dbReference type="ARBA" id="ARBA00022490"/>
    </source>
</evidence>
<dbReference type="InterPro" id="IPR057288">
    <property type="entry name" value="PH_PLEKHM2"/>
</dbReference>
<dbReference type="SUPFAM" id="SSF50729">
    <property type="entry name" value="PH domain-like"/>
    <property type="match status" value="1"/>
</dbReference>
<accession>A0A210PXL4</accession>
<dbReference type="Proteomes" id="UP000242188">
    <property type="component" value="Unassembled WGS sequence"/>
</dbReference>
<dbReference type="Pfam" id="PF00169">
    <property type="entry name" value="PH"/>
    <property type="match status" value="1"/>
</dbReference>
<feature type="compositionally biased region" description="Basic and acidic residues" evidence="5">
    <location>
        <begin position="342"/>
        <end position="352"/>
    </location>
</feature>
<evidence type="ECO:0000256" key="2">
    <source>
        <dbReference type="ARBA" id="ARBA00004656"/>
    </source>
</evidence>
<feature type="compositionally biased region" description="Polar residues" evidence="5">
    <location>
        <begin position="224"/>
        <end position="236"/>
    </location>
</feature>
<dbReference type="GO" id="GO:0007030">
    <property type="term" value="P:Golgi organization"/>
    <property type="evidence" value="ECO:0007669"/>
    <property type="project" value="TreeGrafter"/>
</dbReference>
<feature type="region of interest" description="Disordered" evidence="5">
    <location>
        <begin position="342"/>
        <end position="361"/>
    </location>
</feature>
<dbReference type="PROSITE" id="PS50826">
    <property type="entry name" value="RUN"/>
    <property type="match status" value="1"/>
</dbReference>
<dbReference type="GO" id="GO:0032418">
    <property type="term" value="P:lysosome localization"/>
    <property type="evidence" value="ECO:0007669"/>
    <property type="project" value="TreeGrafter"/>
</dbReference>
<dbReference type="OrthoDB" id="9983817at2759"/>